<evidence type="ECO:0000256" key="7">
    <source>
        <dbReference type="ARBA" id="ARBA00023128"/>
    </source>
</evidence>
<evidence type="ECO:0000256" key="9">
    <source>
        <dbReference type="RuleBase" id="RU367010"/>
    </source>
</evidence>
<keyword evidence="5 9" id="KW-0809">Transit peptide</keyword>
<evidence type="ECO:0000256" key="1">
    <source>
        <dbReference type="ARBA" id="ARBA00005882"/>
    </source>
</evidence>
<sequence length="159" mass="18340">MLRSLLKVQVRGFSCARIVLATKNTNVTPAINEDHTDLAKELVSGAPKELITERVARIYQEAKAATQSGQHNTETWKIDWDILNKGNRWENDLMGYQSSSDYMQGTILKFDTREGAIRFAKGQGWDYYIQEPKVRRFVKKDYSANFYHSKGPLKHIRTK</sequence>
<keyword evidence="2 9" id="KW-0813">Transport</keyword>
<reference evidence="10 11" key="1">
    <citation type="submission" date="2016-02" db="EMBL/GenBank/DDBJ databases">
        <title>Comparative genomic and transcriptomic foundation for Pichia pastoris.</title>
        <authorList>
            <person name="Love K.R."/>
            <person name="Shah K.A."/>
            <person name="Whittaker C.A."/>
            <person name="Wu J."/>
            <person name="Bartlett M.C."/>
            <person name="Ma D."/>
            <person name="Leeson R.L."/>
            <person name="Priest M."/>
            <person name="Young S.K."/>
            <person name="Love J.C."/>
        </authorList>
    </citation>
    <scope>NUCLEOTIDE SEQUENCE [LARGE SCALE GENOMIC DNA]</scope>
    <source>
        <strain evidence="10 11">ATCC 28485</strain>
    </source>
</reference>
<evidence type="ECO:0000256" key="8">
    <source>
        <dbReference type="ARBA" id="ARBA00023136"/>
    </source>
</evidence>
<gene>
    <name evidence="10" type="ORF">ATY40_BA7502263</name>
</gene>
<proteinExistence type="inferred from homology"/>
<protein>
    <recommendedName>
        <fullName evidence="9">NADH dehydrogenase [ubiquinone] iron-sulfur protein 4, mitochondrial</fullName>
    </recommendedName>
</protein>
<comment type="similarity">
    <text evidence="1 9">Belongs to the complex I NDUFS4 subunit family.</text>
</comment>
<dbReference type="Pfam" id="PF04800">
    <property type="entry name" value="NDUS4"/>
    <property type="match status" value="1"/>
</dbReference>
<dbReference type="PANTHER" id="PTHR12219">
    <property type="entry name" value="NADH-UBIQUINONE OXIDOREDUCTASE"/>
    <property type="match status" value="1"/>
</dbReference>
<comment type="subcellular location">
    <subcellularLocation>
        <location evidence="9">Mitochondrion inner membrane</location>
        <topology evidence="9">Peripheral membrane protein</topology>
        <orientation evidence="9">Matrix side</orientation>
    </subcellularLocation>
</comment>
<keyword evidence="6 9" id="KW-0249">Electron transport</keyword>
<dbReference type="Proteomes" id="UP000094565">
    <property type="component" value="Chromosome 2"/>
</dbReference>
<comment type="function">
    <text evidence="9">Accessory subunit of the mitochondrial membrane respiratory chain NADH dehydrogenase (Complex I), that is believed not to be involved in catalysis. Complex I functions in the transfer of electrons from NADH to the respiratory chain. The immediate electron acceptor for the enzyme is believed to be ubiquinone.</text>
</comment>
<evidence type="ECO:0000256" key="6">
    <source>
        <dbReference type="ARBA" id="ARBA00022982"/>
    </source>
</evidence>
<keyword evidence="4 9" id="KW-0999">Mitochondrion inner membrane</keyword>
<dbReference type="FunFam" id="3.30.160.190:FF:000001">
    <property type="entry name" value="NADH-ubiquinone oxidoreductase 21 kDa subunit mitochondrial"/>
    <property type="match status" value="1"/>
</dbReference>
<accession>A0A1B2JBP6</accession>
<evidence type="ECO:0000256" key="2">
    <source>
        <dbReference type="ARBA" id="ARBA00022448"/>
    </source>
</evidence>
<dbReference type="OrthoDB" id="3089at2759"/>
<dbReference type="AlphaFoldDB" id="A0A1B2JBP6"/>
<name>A0A1B2JBP6_PICPA</name>
<dbReference type="EMBL" id="CP014585">
    <property type="protein sequence ID" value="ANZ75412.1"/>
    <property type="molecule type" value="Genomic_DNA"/>
</dbReference>
<organism evidence="10 11">
    <name type="scientific">Komagataella pastoris</name>
    <name type="common">Yeast</name>
    <name type="synonym">Pichia pastoris</name>
    <dbReference type="NCBI Taxonomy" id="4922"/>
    <lineage>
        <taxon>Eukaryota</taxon>
        <taxon>Fungi</taxon>
        <taxon>Dikarya</taxon>
        <taxon>Ascomycota</taxon>
        <taxon>Saccharomycotina</taxon>
        <taxon>Pichiomycetes</taxon>
        <taxon>Pichiales</taxon>
        <taxon>Pichiaceae</taxon>
        <taxon>Komagataella</taxon>
    </lineage>
</organism>
<evidence type="ECO:0000313" key="10">
    <source>
        <dbReference type="EMBL" id="ANZ75412.1"/>
    </source>
</evidence>
<evidence type="ECO:0000256" key="5">
    <source>
        <dbReference type="ARBA" id="ARBA00022946"/>
    </source>
</evidence>
<dbReference type="GO" id="GO:0005743">
    <property type="term" value="C:mitochondrial inner membrane"/>
    <property type="evidence" value="ECO:0007669"/>
    <property type="project" value="UniProtKB-SubCell"/>
</dbReference>
<evidence type="ECO:0000256" key="4">
    <source>
        <dbReference type="ARBA" id="ARBA00022792"/>
    </source>
</evidence>
<dbReference type="Gene3D" id="3.30.160.190">
    <property type="entry name" value="atu1810 like domain"/>
    <property type="match status" value="1"/>
</dbReference>
<keyword evidence="11" id="KW-1185">Reference proteome</keyword>
<evidence type="ECO:0000313" key="11">
    <source>
        <dbReference type="Proteomes" id="UP000094565"/>
    </source>
</evidence>
<keyword evidence="7 9" id="KW-0496">Mitochondrion</keyword>
<dbReference type="PANTHER" id="PTHR12219:SF8">
    <property type="entry name" value="NADH DEHYDROGENASE [UBIQUINONE] IRON-SULFUR PROTEIN 4, MITOCHONDRIAL"/>
    <property type="match status" value="1"/>
</dbReference>
<dbReference type="InterPro" id="IPR038532">
    <property type="entry name" value="NDUFS4-like_sf"/>
</dbReference>
<evidence type="ECO:0000256" key="3">
    <source>
        <dbReference type="ARBA" id="ARBA00022660"/>
    </source>
</evidence>
<dbReference type="GO" id="GO:0022900">
    <property type="term" value="P:electron transport chain"/>
    <property type="evidence" value="ECO:0007669"/>
    <property type="project" value="InterPro"/>
</dbReference>
<dbReference type="InterPro" id="IPR006885">
    <property type="entry name" value="NADH_UbQ_FeS_4_mit-like"/>
</dbReference>
<keyword evidence="3 9" id="KW-0679">Respiratory chain</keyword>
<keyword evidence="8 9" id="KW-0472">Membrane</keyword>